<keyword evidence="3" id="KW-1185">Reference proteome</keyword>
<reference evidence="2" key="1">
    <citation type="submission" date="2023-05" db="EMBL/GenBank/DDBJ databases">
        <title>Genome and transcriptome analyses reveal genes involved in the formation of fine ridges on petal epidermal cells in Hibiscus trionum.</title>
        <authorList>
            <person name="Koshimizu S."/>
            <person name="Masuda S."/>
            <person name="Ishii T."/>
            <person name="Shirasu K."/>
            <person name="Hoshino A."/>
            <person name="Arita M."/>
        </authorList>
    </citation>
    <scope>NUCLEOTIDE SEQUENCE</scope>
    <source>
        <strain evidence="2">Hamamatsu line</strain>
    </source>
</reference>
<keyword evidence="1" id="KW-1133">Transmembrane helix</keyword>
<name>A0A9W7GTW6_HIBTR</name>
<evidence type="ECO:0000313" key="2">
    <source>
        <dbReference type="EMBL" id="GMI64298.1"/>
    </source>
</evidence>
<comment type="caution">
    <text evidence="2">The sequence shown here is derived from an EMBL/GenBank/DDBJ whole genome shotgun (WGS) entry which is preliminary data.</text>
</comment>
<dbReference type="AlphaFoldDB" id="A0A9W7GTW6"/>
<keyword evidence="1" id="KW-0812">Transmembrane</keyword>
<keyword evidence="1" id="KW-0472">Membrane</keyword>
<proteinExistence type="predicted"/>
<evidence type="ECO:0008006" key="4">
    <source>
        <dbReference type="Google" id="ProtNLM"/>
    </source>
</evidence>
<evidence type="ECO:0000256" key="1">
    <source>
        <dbReference type="SAM" id="Phobius"/>
    </source>
</evidence>
<evidence type="ECO:0000313" key="3">
    <source>
        <dbReference type="Proteomes" id="UP001165190"/>
    </source>
</evidence>
<feature type="transmembrane region" description="Helical" evidence="1">
    <location>
        <begin position="6"/>
        <end position="28"/>
    </location>
</feature>
<sequence>MSALTELVVLVPCSLLLVALIKFIYDYLWIPLRIQRMLNSQRIKGPPYRFIHGNNKQVAKMRQEALSKTLGLTVVHTANGKKIKQARTQEI</sequence>
<accession>A0A9W7GTW6</accession>
<dbReference type="OrthoDB" id="990446at2759"/>
<organism evidence="2 3">
    <name type="scientific">Hibiscus trionum</name>
    <name type="common">Flower of an hour</name>
    <dbReference type="NCBI Taxonomy" id="183268"/>
    <lineage>
        <taxon>Eukaryota</taxon>
        <taxon>Viridiplantae</taxon>
        <taxon>Streptophyta</taxon>
        <taxon>Embryophyta</taxon>
        <taxon>Tracheophyta</taxon>
        <taxon>Spermatophyta</taxon>
        <taxon>Magnoliopsida</taxon>
        <taxon>eudicotyledons</taxon>
        <taxon>Gunneridae</taxon>
        <taxon>Pentapetalae</taxon>
        <taxon>rosids</taxon>
        <taxon>malvids</taxon>
        <taxon>Malvales</taxon>
        <taxon>Malvaceae</taxon>
        <taxon>Malvoideae</taxon>
        <taxon>Hibiscus</taxon>
    </lineage>
</organism>
<gene>
    <name evidence="2" type="ORF">HRI_000099100</name>
</gene>
<dbReference type="Proteomes" id="UP001165190">
    <property type="component" value="Unassembled WGS sequence"/>
</dbReference>
<dbReference type="EMBL" id="BSYR01000003">
    <property type="protein sequence ID" value="GMI64298.1"/>
    <property type="molecule type" value="Genomic_DNA"/>
</dbReference>
<protein>
    <recommendedName>
        <fullName evidence="4">Cytochrome P450</fullName>
    </recommendedName>
</protein>